<dbReference type="Proteomes" id="UP001160499">
    <property type="component" value="Unassembled WGS sequence"/>
</dbReference>
<evidence type="ECO:0000313" key="2">
    <source>
        <dbReference type="Proteomes" id="UP001160499"/>
    </source>
</evidence>
<dbReference type="RefSeq" id="WP_280882492.1">
    <property type="nucleotide sequence ID" value="NZ_JARXVH010000026.1"/>
</dbReference>
<name>A0ABT6LZQ0_9ACTN</name>
<keyword evidence="2" id="KW-1185">Reference proteome</keyword>
<proteinExistence type="predicted"/>
<sequence length="74" mass="8007">MTRAGWAFVNAGSGAGHLQRVASDLQFTRVQRAYRAYIDHSRDCSACTFDTTTCSTAEELWTQYAAANSPEAGG</sequence>
<gene>
    <name evidence="1" type="ORF">M2283_009143</name>
</gene>
<protein>
    <submittedName>
        <fullName evidence="1">Uncharacterized protein</fullName>
    </submittedName>
</protein>
<dbReference type="EMBL" id="JARXVH010000026">
    <property type="protein sequence ID" value="MDH6221796.1"/>
    <property type="molecule type" value="Genomic_DNA"/>
</dbReference>
<evidence type="ECO:0000313" key="1">
    <source>
        <dbReference type="EMBL" id="MDH6221796.1"/>
    </source>
</evidence>
<organism evidence="1 2">
    <name type="scientific">Streptomyces pseudovenezuelae</name>
    <dbReference type="NCBI Taxonomy" id="67350"/>
    <lineage>
        <taxon>Bacteria</taxon>
        <taxon>Bacillati</taxon>
        <taxon>Actinomycetota</taxon>
        <taxon>Actinomycetes</taxon>
        <taxon>Kitasatosporales</taxon>
        <taxon>Streptomycetaceae</taxon>
        <taxon>Streptomyces</taxon>
        <taxon>Streptomyces aurantiacus group</taxon>
    </lineage>
</organism>
<accession>A0ABT6LZQ0</accession>
<comment type="caution">
    <text evidence="1">The sequence shown here is derived from an EMBL/GenBank/DDBJ whole genome shotgun (WGS) entry which is preliminary data.</text>
</comment>
<reference evidence="1 2" key="1">
    <citation type="submission" date="2023-04" db="EMBL/GenBank/DDBJ databases">
        <title>Forest soil microbial communities from Buena Vista Peninsula, Colon Province, Panama.</title>
        <authorList>
            <person name="Bouskill N."/>
        </authorList>
    </citation>
    <scope>NUCLEOTIDE SEQUENCE [LARGE SCALE GENOMIC DNA]</scope>
    <source>
        <strain evidence="1 2">GGS1</strain>
    </source>
</reference>